<comment type="caution">
    <text evidence="1">The sequence shown here is derived from an EMBL/GenBank/DDBJ whole genome shotgun (WGS) entry which is preliminary data.</text>
</comment>
<evidence type="ECO:0000313" key="4">
    <source>
        <dbReference type="Proteomes" id="UP000564629"/>
    </source>
</evidence>
<reference evidence="1 3" key="1">
    <citation type="submission" date="2019-07" db="EMBL/GenBank/DDBJ databases">
        <title>Whole genome shotgun sequence of Cellulomonas hominis NBRC 16055.</title>
        <authorList>
            <person name="Hosoyama A."/>
            <person name="Uohara A."/>
            <person name="Ohji S."/>
            <person name="Ichikawa N."/>
        </authorList>
    </citation>
    <scope>NUCLEOTIDE SEQUENCE [LARGE SCALE GENOMIC DNA]</scope>
    <source>
        <strain evidence="1 3">NBRC 16055</strain>
    </source>
</reference>
<keyword evidence="3" id="KW-1185">Reference proteome</keyword>
<reference evidence="2 4" key="2">
    <citation type="submission" date="2020-08" db="EMBL/GenBank/DDBJ databases">
        <title>Sequencing the genomes of 1000 actinobacteria strains.</title>
        <authorList>
            <person name="Klenk H.-P."/>
        </authorList>
    </citation>
    <scope>NUCLEOTIDE SEQUENCE [LARGE SCALE GENOMIC DNA]</scope>
    <source>
        <strain evidence="2 4">DSM 9581</strain>
    </source>
</reference>
<dbReference type="AlphaFoldDB" id="A0A511FH99"/>
<gene>
    <name evidence="1" type="ORF">CHO01_36880</name>
    <name evidence="2" type="ORF">HNR08_003464</name>
</gene>
<evidence type="ECO:0000313" key="1">
    <source>
        <dbReference type="EMBL" id="GEL48572.1"/>
    </source>
</evidence>
<sequence length="105" mass="11408">MTLTATLQTTQRIEVLGAAMAAEHRGCPVPYVGATRTVWNDKARHALARAGIAIDDTPLTPGQVHALTREIRSKLAGSRRDRHGGHTAWTQWVSEVLTKAGWTLA</sequence>
<protein>
    <submittedName>
        <fullName evidence="1">Uncharacterized protein</fullName>
    </submittedName>
</protein>
<dbReference type="EMBL" id="JACHDN010000001">
    <property type="protein sequence ID" value="MBB5474728.1"/>
    <property type="molecule type" value="Genomic_DNA"/>
</dbReference>
<dbReference type="Proteomes" id="UP000321723">
    <property type="component" value="Unassembled WGS sequence"/>
</dbReference>
<dbReference type="EMBL" id="BJVQ01000088">
    <property type="protein sequence ID" value="GEL48572.1"/>
    <property type="molecule type" value="Genomic_DNA"/>
</dbReference>
<evidence type="ECO:0000313" key="3">
    <source>
        <dbReference type="Proteomes" id="UP000321723"/>
    </source>
</evidence>
<dbReference type="RefSeq" id="WP_146840556.1">
    <property type="nucleotide sequence ID" value="NZ_BJVQ01000088.1"/>
</dbReference>
<accession>A0A511FH99</accession>
<proteinExistence type="predicted"/>
<organism evidence="1 3">
    <name type="scientific">Cellulomonas hominis</name>
    <dbReference type="NCBI Taxonomy" id="156981"/>
    <lineage>
        <taxon>Bacteria</taxon>
        <taxon>Bacillati</taxon>
        <taxon>Actinomycetota</taxon>
        <taxon>Actinomycetes</taxon>
        <taxon>Micrococcales</taxon>
        <taxon>Cellulomonadaceae</taxon>
        <taxon>Cellulomonas</taxon>
    </lineage>
</organism>
<name>A0A511FH99_9CELL</name>
<evidence type="ECO:0000313" key="2">
    <source>
        <dbReference type="EMBL" id="MBB5474728.1"/>
    </source>
</evidence>
<dbReference type="Proteomes" id="UP000564629">
    <property type="component" value="Unassembled WGS sequence"/>
</dbReference>